<name>A0A1R4B1J7_9VIBR</name>
<dbReference type="InterPro" id="IPR001775">
    <property type="entry name" value="GspD/PilQ"/>
</dbReference>
<keyword evidence="7" id="KW-1185">Reference proteome</keyword>
<dbReference type="AlphaFoldDB" id="A0A1R4B1J7"/>
<dbReference type="PANTHER" id="PTHR30332">
    <property type="entry name" value="PROBABLE GENERAL SECRETION PATHWAY PROTEIN D"/>
    <property type="match status" value="1"/>
</dbReference>
<dbReference type="InterPro" id="IPR032789">
    <property type="entry name" value="T2SS-T3SS_pil_N"/>
</dbReference>
<keyword evidence="3" id="KW-0732">Signal</keyword>
<dbReference type="InterPro" id="IPR004846">
    <property type="entry name" value="T2SS/T3SS_dom"/>
</dbReference>
<reference evidence="6 7" key="1">
    <citation type="submission" date="2017-02" db="EMBL/GenBank/DDBJ databases">
        <authorList>
            <person name="Peterson S.W."/>
        </authorList>
    </citation>
    <scope>NUCLEOTIDE SEQUENCE [LARGE SCALE GENOMIC DNA]</scope>
    <source>
        <strain evidence="6 7">CECT 9027</strain>
    </source>
</reference>
<feature type="signal peptide" evidence="3">
    <location>
        <begin position="1"/>
        <end position="30"/>
    </location>
</feature>
<organism evidence="6 7">
    <name type="scientific">Vibrio palustris</name>
    <dbReference type="NCBI Taxonomy" id="1918946"/>
    <lineage>
        <taxon>Bacteria</taxon>
        <taxon>Pseudomonadati</taxon>
        <taxon>Pseudomonadota</taxon>
        <taxon>Gammaproteobacteria</taxon>
        <taxon>Vibrionales</taxon>
        <taxon>Vibrionaceae</taxon>
        <taxon>Vibrio</taxon>
    </lineage>
</organism>
<dbReference type="PRINTS" id="PR00811">
    <property type="entry name" value="BCTERIALGSPD"/>
</dbReference>
<evidence type="ECO:0000256" key="1">
    <source>
        <dbReference type="RuleBase" id="RU004003"/>
    </source>
</evidence>
<feature type="domain" description="Pilus formation protein N-terminal" evidence="5">
    <location>
        <begin position="31"/>
        <end position="100"/>
    </location>
</feature>
<dbReference type="Pfam" id="PF00263">
    <property type="entry name" value="Secretin"/>
    <property type="match status" value="1"/>
</dbReference>
<feature type="compositionally biased region" description="Low complexity" evidence="2">
    <location>
        <begin position="165"/>
        <end position="186"/>
    </location>
</feature>
<feature type="chain" id="PRO_5012028906" evidence="3">
    <location>
        <begin position="31"/>
        <end position="466"/>
    </location>
</feature>
<sequence length="466" mass="49607">MKPVRSFIGNGMTRILALTIFLGMSSSVFAAGVMNISNGEANSLVAKDAISSVFIANPAIADYQVIGKRKVVVFGKKVGNTSLIVFDGDGNALINNTVVVNESLLAIKQQVAMRYPHLDISIYNLGKQIVLSGVVASEEQKQGIESLIGELMEKTSTEKTVKVPSDSNGSSGSGTGSNSSSTGSNSDSDEQSLDLGKQYQGIVNNLEVAVTKQVNVKLTVAEVSQSFAENLGIQINSAGQSNGIFVNSITHFSASDIVSVINAVADNTVGQVLAEPNISVISGGNASFLVGGELPVVTTSNNGSSVSYKEYGIRLNLAANVLRDNKIKLAINPEVSSLDSQFKNNTYDVPALKTRKAKTTVELGDGQSFILGGLLSNEETESLSKIPYIGDIPILGALFRYTQTERKKTELVIVATVSLVKPIETNQVTLPAFERTTNLQRFFALDDKTDSTYTAREWLSNGGFIQ</sequence>
<evidence type="ECO:0000259" key="4">
    <source>
        <dbReference type="Pfam" id="PF00263"/>
    </source>
</evidence>
<evidence type="ECO:0000256" key="2">
    <source>
        <dbReference type="SAM" id="MobiDB-lite"/>
    </source>
</evidence>
<feature type="region of interest" description="Disordered" evidence="2">
    <location>
        <begin position="156"/>
        <end position="192"/>
    </location>
</feature>
<dbReference type="STRING" id="1918946.VPAL9027_00730"/>
<evidence type="ECO:0000313" key="6">
    <source>
        <dbReference type="EMBL" id="SJL82790.1"/>
    </source>
</evidence>
<dbReference type="InterPro" id="IPR050810">
    <property type="entry name" value="Bact_Secretion_Sys_Channel"/>
</dbReference>
<proteinExistence type="inferred from homology"/>
<evidence type="ECO:0000256" key="3">
    <source>
        <dbReference type="SAM" id="SignalP"/>
    </source>
</evidence>
<accession>A0A1R4B1J7</accession>
<dbReference type="PRINTS" id="PR01032">
    <property type="entry name" value="PHAGEIV"/>
</dbReference>
<comment type="similarity">
    <text evidence="1">Belongs to the bacterial secretin family.</text>
</comment>
<dbReference type="Pfam" id="PF13629">
    <property type="entry name" value="T2SS-T3SS_pil_N"/>
    <property type="match status" value="1"/>
</dbReference>
<dbReference type="GO" id="GO:0015627">
    <property type="term" value="C:type II protein secretion system complex"/>
    <property type="evidence" value="ECO:0007669"/>
    <property type="project" value="TreeGrafter"/>
</dbReference>
<dbReference type="OrthoDB" id="9775455at2"/>
<dbReference type="GO" id="GO:0009306">
    <property type="term" value="P:protein secretion"/>
    <property type="evidence" value="ECO:0007669"/>
    <property type="project" value="InterPro"/>
</dbReference>
<dbReference type="PANTHER" id="PTHR30332:SF17">
    <property type="entry name" value="TYPE IV PILIATION SYSTEM PROTEIN DR_0774-RELATED"/>
    <property type="match status" value="1"/>
</dbReference>
<dbReference type="EMBL" id="FUFT01000002">
    <property type="protein sequence ID" value="SJL82790.1"/>
    <property type="molecule type" value="Genomic_DNA"/>
</dbReference>
<evidence type="ECO:0000313" key="7">
    <source>
        <dbReference type="Proteomes" id="UP000189475"/>
    </source>
</evidence>
<protein>
    <submittedName>
        <fullName evidence="6">Type II secretion system protein D</fullName>
    </submittedName>
</protein>
<evidence type="ECO:0000259" key="5">
    <source>
        <dbReference type="Pfam" id="PF13629"/>
    </source>
</evidence>
<gene>
    <name evidence="6" type="primary">outD</name>
    <name evidence="6" type="ORF">VPAL9027_00730</name>
</gene>
<dbReference type="Proteomes" id="UP000189475">
    <property type="component" value="Unassembled WGS sequence"/>
</dbReference>
<feature type="domain" description="Type II/III secretion system secretin-like" evidence="4">
    <location>
        <begin position="265"/>
        <end position="420"/>
    </location>
</feature>